<organism evidence="1 2">
    <name type="scientific">Nocardia ninae NBRC 108245</name>
    <dbReference type="NCBI Taxonomy" id="1210091"/>
    <lineage>
        <taxon>Bacteria</taxon>
        <taxon>Bacillati</taxon>
        <taxon>Actinomycetota</taxon>
        <taxon>Actinomycetes</taxon>
        <taxon>Mycobacteriales</taxon>
        <taxon>Nocardiaceae</taxon>
        <taxon>Nocardia</taxon>
    </lineage>
</organism>
<reference evidence="1 2" key="1">
    <citation type="submission" date="2019-07" db="EMBL/GenBank/DDBJ databases">
        <title>Whole genome shotgun sequence of Nocardia ninae NBRC 108245.</title>
        <authorList>
            <person name="Hosoyama A."/>
            <person name="Uohara A."/>
            <person name="Ohji S."/>
            <person name="Ichikawa N."/>
        </authorList>
    </citation>
    <scope>NUCLEOTIDE SEQUENCE [LARGE SCALE GENOMIC DNA]</scope>
    <source>
        <strain evidence="1 2">NBRC 108245</strain>
    </source>
</reference>
<evidence type="ECO:0008006" key="3">
    <source>
        <dbReference type="Google" id="ProtNLM"/>
    </source>
</evidence>
<sequence>MNVVDPMESVVVFMVGPDPDDGFLAMVRTQDDHAVQRAWQELVAEHNIRAEQVTAVVAEWQPSAADAAFIEQTFGEVDLSYLFDRPAADGWDAAFAAAQVALQAEIERRDADPAAMALIEESTKDGVVLPVLRSRSLPGSDIVRDAMEYLPLGDHVYATLARMAKTPRGTIAQTPLLNHDFADHEDVVTQFANATIALADGLGLEGWDTEDGPIARVFRRDSFQGSSAILLPRFHSWVAEATGWQELVVAVRCADELLVTPADSPMAERLRRDISNAEPECAELRPTLFRVTGDGLENIEFVLESSAASPSAMG</sequence>
<evidence type="ECO:0000313" key="1">
    <source>
        <dbReference type="EMBL" id="GEM35871.1"/>
    </source>
</evidence>
<name>A0A511M5G9_9NOCA</name>
<protein>
    <recommendedName>
        <fullName evidence="3">DUF1444 family protein</fullName>
    </recommendedName>
</protein>
<dbReference type="OrthoDB" id="4515757at2"/>
<dbReference type="Proteomes" id="UP000321424">
    <property type="component" value="Unassembled WGS sequence"/>
</dbReference>
<gene>
    <name evidence="1" type="ORF">NN4_03900</name>
</gene>
<evidence type="ECO:0000313" key="2">
    <source>
        <dbReference type="Proteomes" id="UP000321424"/>
    </source>
</evidence>
<accession>A0A511M5G9</accession>
<comment type="caution">
    <text evidence="1">The sequence shown here is derived from an EMBL/GenBank/DDBJ whole genome shotgun (WGS) entry which is preliminary data.</text>
</comment>
<dbReference type="RefSeq" id="WP_147128161.1">
    <property type="nucleotide sequence ID" value="NZ_BJXA01000001.1"/>
</dbReference>
<dbReference type="AlphaFoldDB" id="A0A511M5G9"/>
<keyword evidence="2" id="KW-1185">Reference proteome</keyword>
<dbReference type="EMBL" id="BJXA01000001">
    <property type="protein sequence ID" value="GEM35871.1"/>
    <property type="molecule type" value="Genomic_DNA"/>
</dbReference>
<proteinExistence type="predicted"/>